<proteinExistence type="predicted"/>
<gene>
    <name evidence="3" type="ORF">C7999DRAFT_12065</name>
</gene>
<keyword evidence="2" id="KW-1133">Transmembrane helix</keyword>
<evidence type="ECO:0000256" key="1">
    <source>
        <dbReference type="SAM" id="MobiDB-lite"/>
    </source>
</evidence>
<keyword evidence="2" id="KW-0812">Transmembrane</keyword>
<feature type="compositionally biased region" description="Basic residues" evidence="1">
    <location>
        <begin position="350"/>
        <end position="360"/>
    </location>
</feature>
<keyword evidence="4" id="KW-1185">Reference proteome</keyword>
<evidence type="ECO:0000256" key="2">
    <source>
        <dbReference type="SAM" id="Phobius"/>
    </source>
</evidence>
<protein>
    <submittedName>
        <fullName evidence="3">Uncharacterized protein</fullName>
    </submittedName>
</protein>
<sequence>MCFLNLRSMVLAIQGPDIELRHTRTSFSYIFRGMRVIHSMNPTLVRIGDGNNDIIHIEEEGNGQPIVENGGTWVQPALHPIIEIGNAAGTVSFLRQARDGIYAGIQRLRQLGTVAARRYRTLRRYFVAFPPASWFIFFVLNIFLSPLVLAGVTILFWLAVAWLILYYIYEAADRIAYLAACLLDGPVETGITVIWDIARNGQAYLIRELGAFDLPTPAISPVQQQTVNQQPLNQASDQPLPDQQILDQQVSAQQPADRLAPNGQAPVEEAPVEEATVEEVPAEEASGQYPSDQQAQGQLSANQPATGQQSPNQQLSTQEQADQPVSQQTERVEWQDLLAAAGLLDSPQAGRRRQTVYKLP</sequence>
<comment type="caution">
    <text evidence="3">The sequence shown here is derived from an EMBL/GenBank/DDBJ whole genome shotgun (WGS) entry which is preliminary data.</text>
</comment>
<feature type="compositionally biased region" description="Acidic residues" evidence="1">
    <location>
        <begin position="270"/>
        <end position="282"/>
    </location>
</feature>
<evidence type="ECO:0000313" key="4">
    <source>
        <dbReference type="Proteomes" id="UP001303647"/>
    </source>
</evidence>
<evidence type="ECO:0000313" key="3">
    <source>
        <dbReference type="EMBL" id="KAK4250103.1"/>
    </source>
</evidence>
<feature type="transmembrane region" description="Helical" evidence="2">
    <location>
        <begin position="150"/>
        <end position="169"/>
    </location>
</feature>
<feature type="transmembrane region" description="Helical" evidence="2">
    <location>
        <begin position="125"/>
        <end position="144"/>
    </location>
</feature>
<organism evidence="3 4">
    <name type="scientific">Corynascus novoguineensis</name>
    <dbReference type="NCBI Taxonomy" id="1126955"/>
    <lineage>
        <taxon>Eukaryota</taxon>
        <taxon>Fungi</taxon>
        <taxon>Dikarya</taxon>
        <taxon>Ascomycota</taxon>
        <taxon>Pezizomycotina</taxon>
        <taxon>Sordariomycetes</taxon>
        <taxon>Sordariomycetidae</taxon>
        <taxon>Sordariales</taxon>
        <taxon>Chaetomiaceae</taxon>
        <taxon>Corynascus</taxon>
    </lineage>
</organism>
<accession>A0AAN7D036</accession>
<feature type="region of interest" description="Disordered" evidence="1">
    <location>
        <begin position="341"/>
        <end position="360"/>
    </location>
</feature>
<dbReference type="EMBL" id="MU857616">
    <property type="protein sequence ID" value="KAK4250103.1"/>
    <property type="molecule type" value="Genomic_DNA"/>
</dbReference>
<dbReference type="AlphaFoldDB" id="A0AAN7D036"/>
<reference evidence="3" key="1">
    <citation type="journal article" date="2023" name="Mol. Phylogenet. Evol.">
        <title>Genome-scale phylogeny and comparative genomics of the fungal order Sordariales.</title>
        <authorList>
            <person name="Hensen N."/>
            <person name="Bonometti L."/>
            <person name="Westerberg I."/>
            <person name="Brannstrom I.O."/>
            <person name="Guillou S."/>
            <person name="Cros-Aarteil S."/>
            <person name="Calhoun S."/>
            <person name="Haridas S."/>
            <person name="Kuo A."/>
            <person name="Mondo S."/>
            <person name="Pangilinan J."/>
            <person name="Riley R."/>
            <person name="LaButti K."/>
            <person name="Andreopoulos B."/>
            <person name="Lipzen A."/>
            <person name="Chen C."/>
            <person name="Yan M."/>
            <person name="Daum C."/>
            <person name="Ng V."/>
            <person name="Clum A."/>
            <person name="Steindorff A."/>
            <person name="Ohm R.A."/>
            <person name="Martin F."/>
            <person name="Silar P."/>
            <person name="Natvig D.O."/>
            <person name="Lalanne C."/>
            <person name="Gautier V."/>
            <person name="Ament-Velasquez S.L."/>
            <person name="Kruys A."/>
            <person name="Hutchinson M.I."/>
            <person name="Powell A.J."/>
            <person name="Barry K."/>
            <person name="Miller A.N."/>
            <person name="Grigoriev I.V."/>
            <person name="Debuchy R."/>
            <person name="Gladieux P."/>
            <person name="Hiltunen Thoren M."/>
            <person name="Johannesson H."/>
        </authorList>
    </citation>
    <scope>NUCLEOTIDE SEQUENCE</scope>
    <source>
        <strain evidence="3">CBS 359.72</strain>
    </source>
</reference>
<keyword evidence="2" id="KW-0472">Membrane</keyword>
<reference evidence="3" key="2">
    <citation type="submission" date="2023-05" db="EMBL/GenBank/DDBJ databases">
        <authorList>
            <consortium name="Lawrence Berkeley National Laboratory"/>
            <person name="Steindorff A."/>
            <person name="Hensen N."/>
            <person name="Bonometti L."/>
            <person name="Westerberg I."/>
            <person name="Brannstrom I.O."/>
            <person name="Guillou S."/>
            <person name="Cros-Aarteil S."/>
            <person name="Calhoun S."/>
            <person name="Haridas S."/>
            <person name="Kuo A."/>
            <person name="Mondo S."/>
            <person name="Pangilinan J."/>
            <person name="Riley R."/>
            <person name="Labutti K."/>
            <person name="Andreopoulos B."/>
            <person name="Lipzen A."/>
            <person name="Chen C."/>
            <person name="Yanf M."/>
            <person name="Daum C."/>
            <person name="Ng V."/>
            <person name="Clum A."/>
            <person name="Ohm R."/>
            <person name="Martin F."/>
            <person name="Silar P."/>
            <person name="Natvig D."/>
            <person name="Lalanne C."/>
            <person name="Gautier V."/>
            <person name="Ament-Velasquez S.L."/>
            <person name="Kruys A."/>
            <person name="Hutchinson M.I."/>
            <person name="Powell A.J."/>
            <person name="Barry K."/>
            <person name="Miller A.N."/>
            <person name="Grigoriev I.V."/>
            <person name="Debuchy R."/>
            <person name="Gladieux P."/>
            <person name="Thoren M.H."/>
            <person name="Johannesson H."/>
        </authorList>
    </citation>
    <scope>NUCLEOTIDE SEQUENCE</scope>
    <source>
        <strain evidence="3">CBS 359.72</strain>
    </source>
</reference>
<feature type="region of interest" description="Disordered" evidence="1">
    <location>
        <begin position="250"/>
        <end position="332"/>
    </location>
</feature>
<dbReference type="Proteomes" id="UP001303647">
    <property type="component" value="Unassembled WGS sequence"/>
</dbReference>
<name>A0AAN7D036_9PEZI</name>
<feature type="compositionally biased region" description="Polar residues" evidence="1">
    <location>
        <begin position="288"/>
        <end position="329"/>
    </location>
</feature>